<evidence type="ECO:0008006" key="2">
    <source>
        <dbReference type="Google" id="ProtNLM"/>
    </source>
</evidence>
<proteinExistence type="predicted"/>
<evidence type="ECO:0000313" key="1">
    <source>
        <dbReference type="EMBL" id="CAA9389016.1"/>
    </source>
</evidence>
<accession>A0A6J4NN55</accession>
<organism evidence="1">
    <name type="scientific">uncultured Phycisphaerae bacterium</name>
    <dbReference type="NCBI Taxonomy" id="904963"/>
    <lineage>
        <taxon>Bacteria</taxon>
        <taxon>Pseudomonadati</taxon>
        <taxon>Planctomycetota</taxon>
        <taxon>Phycisphaerae</taxon>
        <taxon>environmental samples</taxon>
    </lineage>
</organism>
<name>A0A6J4NN55_9BACT</name>
<protein>
    <recommendedName>
        <fullName evidence="2">Anti-sigma factor</fullName>
    </recommendedName>
</protein>
<dbReference type="EMBL" id="CADCUQ010000254">
    <property type="protein sequence ID" value="CAA9389016.1"/>
    <property type="molecule type" value="Genomic_DNA"/>
</dbReference>
<reference evidence="1" key="1">
    <citation type="submission" date="2020-02" db="EMBL/GenBank/DDBJ databases">
        <authorList>
            <person name="Meier V. D."/>
        </authorList>
    </citation>
    <scope>NUCLEOTIDE SEQUENCE</scope>
    <source>
        <strain evidence="1">AVDCRST_MAG64</strain>
    </source>
</reference>
<sequence>MALRQLDTEGLLLAYLAGELPDEERARVGQMLAADADLRARFDALREAYADVDAGLRAADASEPLAVPASAAA</sequence>
<feature type="non-terminal residue" evidence="1">
    <location>
        <position position="73"/>
    </location>
</feature>
<gene>
    <name evidence="1" type="ORF">AVDCRST_MAG64-1084</name>
</gene>
<dbReference type="AlphaFoldDB" id="A0A6J4NN55"/>